<accession>W0DZT9</accession>
<dbReference type="OrthoDB" id="5616081at2"/>
<organism evidence="1 2">
    <name type="scientific">Thiomicrospira aerophila AL3</name>
    <dbReference type="NCBI Taxonomy" id="717772"/>
    <lineage>
        <taxon>Bacteria</taxon>
        <taxon>Pseudomonadati</taxon>
        <taxon>Pseudomonadota</taxon>
        <taxon>Gammaproteobacteria</taxon>
        <taxon>Thiotrichales</taxon>
        <taxon>Piscirickettsiaceae</taxon>
        <taxon>Thiomicrospira</taxon>
    </lineage>
</organism>
<gene>
    <name evidence="1" type="ORF">THIAE_08755</name>
</gene>
<dbReference type="KEGG" id="tao:THIAE_08755"/>
<sequence length="270" mass="31325">MNDLDNSKLVKLLKLKRQSLCGLLQKLVAFEQRYLVEVLVVGSVAQCQYWLDSDLDVFLPASQDSIIDSAWVELVRTDLTFDMIIDPAIEYKRQILAEGRRPQVLLDLLNKFHDEAMLIAAFPNFRKAKILRTLDNSRFFIAELASIKSNTLSPVTLQWQFKVEQVAFRFVWVSVMILSRYDHLFHPIGAEIRRQVSASDWMDWVGELAQASQQRPAFEVKCAELVSNFYRSKAACDELAAQDVDSWIEAFWAFDSYTREWLAEHWLPQL</sequence>
<name>W0DZT9_9GAMM</name>
<dbReference type="RefSeq" id="WP_025299389.1">
    <property type="nucleotide sequence ID" value="NZ_CP007030.1"/>
</dbReference>
<evidence type="ECO:0000313" key="1">
    <source>
        <dbReference type="EMBL" id="AHF02366.1"/>
    </source>
</evidence>
<evidence type="ECO:0000313" key="2">
    <source>
        <dbReference type="Proteomes" id="UP000005380"/>
    </source>
</evidence>
<proteinExistence type="predicted"/>
<reference evidence="1 2" key="1">
    <citation type="submission" date="2013-12" db="EMBL/GenBank/DDBJ databases">
        <authorList>
            <consortium name="DOE Joint Genome Institute"/>
            <person name="Kappler U."/>
            <person name="Huntemann M."/>
            <person name="Han J."/>
            <person name="Chen A."/>
            <person name="Kyrpides N."/>
            <person name="Mavromatis K."/>
            <person name="Markowitz V."/>
            <person name="Palaniappan K."/>
            <person name="Ivanova N."/>
            <person name="Schaumberg A."/>
            <person name="Pati A."/>
            <person name="Liolios K."/>
            <person name="Nordberg H.P."/>
            <person name="Cantor M.N."/>
            <person name="Hua S.X."/>
            <person name="Woyke T."/>
        </authorList>
    </citation>
    <scope>NUCLEOTIDE SEQUENCE [LARGE SCALE GENOMIC DNA]</scope>
    <source>
        <strain evidence="2">AL2</strain>
    </source>
</reference>
<dbReference type="Proteomes" id="UP000005380">
    <property type="component" value="Chromosome"/>
</dbReference>
<dbReference type="EMBL" id="CP007030">
    <property type="protein sequence ID" value="AHF02366.1"/>
    <property type="molecule type" value="Genomic_DNA"/>
</dbReference>
<protein>
    <submittedName>
        <fullName evidence="1">Uncharacterized protein</fullName>
    </submittedName>
</protein>
<keyword evidence="2" id="KW-1185">Reference proteome</keyword>
<dbReference type="InParanoid" id="W0DZT9"/>
<dbReference type="AlphaFoldDB" id="W0DZT9"/>
<dbReference type="HOGENOM" id="CLU_1030296_0_0_6"/>